<gene>
    <name evidence="2" type="ORF">RA11412_0200</name>
</gene>
<sequence length="95" mass="8876">MGVYSGSAVGGVNSPAGAPVTASPAGWATGCAAGGTVVAGASTCGAYTRPAELPPPVQGSALAAEPGLVRVPAPVGELELVRVPAPVRESAGPGA</sequence>
<evidence type="ECO:0000313" key="2">
    <source>
        <dbReference type="EMBL" id="BAV86499.1"/>
    </source>
</evidence>
<dbReference type="AlphaFoldDB" id="A0A2Z5R0U9"/>
<accession>A0A2Z5R0U9</accession>
<dbReference type="KEGG" id="raj:RA11412_0200"/>
<dbReference type="Proteomes" id="UP000250241">
    <property type="component" value="Chromosome"/>
</dbReference>
<feature type="region of interest" description="Disordered" evidence="1">
    <location>
        <begin position="1"/>
        <end position="25"/>
    </location>
</feature>
<name>A0A2Z5R0U9_9MICC</name>
<protein>
    <submittedName>
        <fullName evidence="2">Uncharacterized protein</fullName>
    </submittedName>
</protein>
<organism evidence="2 3">
    <name type="scientific">Rothia aeria</name>
    <dbReference type="NCBI Taxonomy" id="172042"/>
    <lineage>
        <taxon>Bacteria</taxon>
        <taxon>Bacillati</taxon>
        <taxon>Actinomycetota</taxon>
        <taxon>Actinomycetes</taxon>
        <taxon>Micrococcales</taxon>
        <taxon>Micrococcaceae</taxon>
        <taxon>Rothia</taxon>
    </lineage>
</organism>
<dbReference type="EMBL" id="AP017895">
    <property type="protein sequence ID" value="BAV86499.1"/>
    <property type="molecule type" value="Genomic_DNA"/>
</dbReference>
<evidence type="ECO:0000313" key="3">
    <source>
        <dbReference type="Proteomes" id="UP000250241"/>
    </source>
</evidence>
<keyword evidence="3" id="KW-1185">Reference proteome</keyword>
<proteinExistence type="predicted"/>
<reference evidence="2 3" key="1">
    <citation type="submission" date="2016-10" db="EMBL/GenBank/DDBJ databases">
        <title>Genome sequence of Rothia aeria strain JCM11412.</title>
        <authorList>
            <person name="Nambu T."/>
        </authorList>
    </citation>
    <scope>NUCLEOTIDE SEQUENCE [LARGE SCALE GENOMIC DNA]</scope>
    <source>
        <strain evidence="2 3">JCM 11412</strain>
    </source>
</reference>
<evidence type="ECO:0000256" key="1">
    <source>
        <dbReference type="SAM" id="MobiDB-lite"/>
    </source>
</evidence>